<organism evidence="5">
    <name type="scientific">Oryza punctata</name>
    <name type="common">Red rice</name>
    <dbReference type="NCBI Taxonomy" id="4537"/>
    <lineage>
        <taxon>Eukaryota</taxon>
        <taxon>Viridiplantae</taxon>
        <taxon>Streptophyta</taxon>
        <taxon>Embryophyta</taxon>
        <taxon>Tracheophyta</taxon>
        <taxon>Spermatophyta</taxon>
        <taxon>Magnoliopsida</taxon>
        <taxon>Liliopsida</taxon>
        <taxon>Poales</taxon>
        <taxon>Poaceae</taxon>
        <taxon>BOP clade</taxon>
        <taxon>Oryzoideae</taxon>
        <taxon>Oryzeae</taxon>
        <taxon>Oryzinae</taxon>
        <taxon>Oryza</taxon>
    </lineage>
</organism>
<dbReference type="Pfam" id="PF22486">
    <property type="entry name" value="MATH_2"/>
    <property type="match status" value="1"/>
</dbReference>
<dbReference type="SMART" id="SM00225">
    <property type="entry name" value="BTB"/>
    <property type="match status" value="1"/>
</dbReference>
<dbReference type="Proteomes" id="UP000026962">
    <property type="component" value="Chromosome 8"/>
</dbReference>
<dbReference type="PANTHER" id="PTHR26379:SF433">
    <property type="entry name" value="OS08G0226800 PROTEIN"/>
    <property type="match status" value="1"/>
</dbReference>
<dbReference type="CDD" id="cd00121">
    <property type="entry name" value="MATH"/>
    <property type="match status" value="1"/>
</dbReference>
<dbReference type="SUPFAM" id="SSF49599">
    <property type="entry name" value="TRAF domain-like"/>
    <property type="match status" value="1"/>
</dbReference>
<dbReference type="Gene3D" id="3.30.710.10">
    <property type="entry name" value="Potassium Channel Kv1.1, Chain A"/>
    <property type="match status" value="1"/>
</dbReference>
<evidence type="ECO:0008006" key="7">
    <source>
        <dbReference type="Google" id="ProtNLM"/>
    </source>
</evidence>
<dbReference type="OMA" id="SENAMAM"/>
<dbReference type="InterPro" id="IPR045005">
    <property type="entry name" value="BPM1-6"/>
</dbReference>
<dbReference type="InterPro" id="IPR002083">
    <property type="entry name" value="MATH/TRAF_dom"/>
</dbReference>
<dbReference type="Pfam" id="PF24570">
    <property type="entry name" value="BACK_BPM_SPOP"/>
    <property type="match status" value="1"/>
</dbReference>
<sequence>MGTGSKKKTVSWCTMEVSEGTHVFKILRYSLNKGIGVGKFIRSGTFAVDGHSWAIRLYPDGFTDDSKDYVSVYLELMSENAMAMAFYTLSLVDNITGAPGCNWSRSSPRLFNSSDSSRFGPRSPRFILRSELEMEQSGYILNDRLTVECEITVTKGPQVSRTMGCSEISVPPSELSDHFGKLFEEEEAVGRDVDFRVGGETFAAHKLVLAARSPVFKAELYGEMIERGTMCIDIKDMQPSVFRVLLHFIYTDALPDMGDLEGDDYVEMVRHLLVAADRYAMDRLKLMCQSILGKYVHVKNVATTLALADQHNCDRLKDVCIEFISSLDEIDAMVRTKGYANLKRSCPSALADLFEKTSKFRAS</sequence>
<reference evidence="5" key="1">
    <citation type="submission" date="2015-04" db="UniProtKB">
        <authorList>
            <consortium name="EnsemblPlants"/>
        </authorList>
    </citation>
    <scope>IDENTIFICATION</scope>
</reference>
<evidence type="ECO:0000256" key="1">
    <source>
        <dbReference type="ARBA" id="ARBA00004906"/>
    </source>
</evidence>
<evidence type="ECO:0000259" key="4">
    <source>
        <dbReference type="PROSITE" id="PS50144"/>
    </source>
</evidence>
<dbReference type="HOGENOM" id="CLU_004253_2_0_1"/>
<dbReference type="InterPro" id="IPR056423">
    <property type="entry name" value="BACK_BPM_SPOP"/>
</dbReference>
<evidence type="ECO:0000313" key="5">
    <source>
        <dbReference type="EnsemblPlants" id="OPUNC08G06350.1"/>
    </source>
</evidence>
<evidence type="ECO:0000256" key="2">
    <source>
        <dbReference type="ARBA" id="ARBA00010846"/>
    </source>
</evidence>
<dbReference type="InterPro" id="IPR008974">
    <property type="entry name" value="TRAF-like"/>
</dbReference>
<comment type="pathway">
    <text evidence="1">Protein modification; protein ubiquitination.</text>
</comment>
<dbReference type="eggNOG" id="KOG1987">
    <property type="taxonomic scope" value="Eukaryota"/>
</dbReference>
<dbReference type="InterPro" id="IPR000210">
    <property type="entry name" value="BTB/POZ_dom"/>
</dbReference>
<reference evidence="5" key="2">
    <citation type="submission" date="2018-05" db="EMBL/GenBank/DDBJ databases">
        <title>OpunRS2 (Oryza punctata Reference Sequence Version 2).</title>
        <authorList>
            <person name="Zhang J."/>
            <person name="Kudrna D."/>
            <person name="Lee S."/>
            <person name="Talag J."/>
            <person name="Welchert J."/>
            <person name="Wing R.A."/>
        </authorList>
    </citation>
    <scope>NUCLEOTIDE SEQUENCE [LARGE SCALE GENOMIC DNA]</scope>
</reference>
<comment type="similarity">
    <text evidence="2">Belongs to the Tdpoz family.</text>
</comment>
<protein>
    <recommendedName>
        <fullName evidence="7">BTB domain-containing protein</fullName>
    </recommendedName>
</protein>
<dbReference type="PANTHER" id="PTHR26379">
    <property type="entry name" value="BTB/POZ AND MATH DOMAIN-CONTAINING PROTEIN 1"/>
    <property type="match status" value="1"/>
</dbReference>
<dbReference type="SUPFAM" id="SSF54695">
    <property type="entry name" value="POZ domain"/>
    <property type="match status" value="1"/>
</dbReference>
<dbReference type="EnsemblPlants" id="OPUNC08G06350.1">
    <property type="protein sequence ID" value="OPUNC08G06350.1"/>
    <property type="gene ID" value="OPUNC08G06350"/>
</dbReference>
<dbReference type="InterPro" id="IPR011333">
    <property type="entry name" value="SKP1/BTB/POZ_sf"/>
</dbReference>
<name>A0A0E0LSI5_ORYPU</name>
<dbReference type="CDD" id="cd18280">
    <property type="entry name" value="BTB_POZ_BPM_plant"/>
    <property type="match status" value="1"/>
</dbReference>
<feature type="domain" description="BTB" evidence="3">
    <location>
        <begin position="191"/>
        <end position="254"/>
    </location>
</feature>
<dbReference type="Gene3D" id="1.25.40.420">
    <property type="match status" value="1"/>
</dbReference>
<keyword evidence="6" id="KW-1185">Reference proteome</keyword>
<evidence type="ECO:0000259" key="3">
    <source>
        <dbReference type="PROSITE" id="PS50097"/>
    </source>
</evidence>
<accession>A0A0E0LSI5</accession>
<dbReference type="PROSITE" id="PS50144">
    <property type="entry name" value="MATH"/>
    <property type="match status" value="1"/>
</dbReference>
<dbReference type="Gene3D" id="2.60.210.10">
    <property type="entry name" value="Apoptosis, Tumor Necrosis Factor Receptor Associated Protein 2, Chain A"/>
    <property type="match status" value="1"/>
</dbReference>
<dbReference type="Gramene" id="OPUNC08G06350.1">
    <property type="protein sequence ID" value="OPUNC08G06350.1"/>
    <property type="gene ID" value="OPUNC08G06350"/>
</dbReference>
<dbReference type="STRING" id="4537.A0A0E0LSI5"/>
<dbReference type="AlphaFoldDB" id="A0A0E0LSI5"/>
<dbReference type="PROSITE" id="PS50097">
    <property type="entry name" value="BTB"/>
    <property type="match status" value="1"/>
</dbReference>
<dbReference type="GO" id="GO:0016567">
    <property type="term" value="P:protein ubiquitination"/>
    <property type="evidence" value="ECO:0007669"/>
    <property type="project" value="InterPro"/>
</dbReference>
<dbReference type="Pfam" id="PF00651">
    <property type="entry name" value="BTB"/>
    <property type="match status" value="1"/>
</dbReference>
<feature type="domain" description="MATH" evidence="4">
    <location>
        <begin position="19"/>
        <end position="151"/>
    </location>
</feature>
<evidence type="ECO:0000313" key="6">
    <source>
        <dbReference type="Proteomes" id="UP000026962"/>
    </source>
</evidence>
<proteinExistence type="inferred from homology"/>